<accession>A0A014PI68</accession>
<comment type="caution">
    <text evidence="1">The sequence shown here is derived from an EMBL/GenBank/DDBJ whole genome shotgun (WGS) entry which is preliminary data.</text>
</comment>
<gene>
    <name evidence="1" type="ORF">X797_011616</name>
</gene>
<dbReference type="AlphaFoldDB" id="A0A014PI68"/>
<dbReference type="Proteomes" id="UP000030151">
    <property type="component" value="Unassembled WGS sequence"/>
</dbReference>
<name>A0A014PI68_9HYPO</name>
<dbReference type="HOGENOM" id="CLU_1337796_0_0_1"/>
<sequence>MAYPLTTSKASNCSAKQFAITRNFSPDYSIVCRDGEQFHAILGLHREEGHTNPCLSHHQGLYKTAPVSAMMPCDARTVHIGVAEPQSRSVTWNDMDSVSGSKWMMTISTRDKYTSKNLTWKHTRSSVENDMKVSPISRRNVSLQDLRKDYKPLAVYTSNGGPKTSGTLQMNENHGEEFDIMVLMTCLAISEAKRGRLYCMYLRFL</sequence>
<dbReference type="EMBL" id="JELW01000088">
    <property type="protein sequence ID" value="EXU95289.1"/>
    <property type="molecule type" value="Genomic_DNA"/>
</dbReference>
<evidence type="ECO:0000313" key="1">
    <source>
        <dbReference type="EMBL" id="EXU95289.1"/>
    </source>
</evidence>
<protein>
    <submittedName>
        <fullName evidence="1">Uncharacterized protein</fullName>
    </submittedName>
</protein>
<reference evidence="1 2" key="1">
    <citation type="submission" date="2014-02" db="EMBL/GenBank/DDBJ databases">
        <title>The genome sequence of the entomopathogenic fungus Metarhizium robertsii ARSEF 2575.</title>
        <authorList>
            <person name="Giuliano Garisto Donzelli B."/>
            <person name="Roe B.A."/>
            <person name="Macmil S.L."/>
            <person name="Krasnoff S.B."/>
            <person name="Gibson D.M."/>
        </authorList>
    </citation>
    <scope>NUCLEOTIDE SEQUENCE [LARGE SCALE GENOMIC DNA]</scope>
    <source>
        <strain evidence="1 2">ARSEF 2575</strain>
    </source>
</reference>
<organism evidence="1 2">
    <name type="scientific">Metarhizium robertsii</name>
    <dbReference type="NCBI Taxonomy" id="568076"/>
    <lineage>
        <taxon>Eukaryota</taxon>
        <taxon>Fungi</taxon>
        <taxon>Dikarya</taxon>
        <taxon>Ascomycota</taxon>
        <taxon>Pezizomycotina</taxon>
        <taxon>Sordariomycetes</taxon>
        <taxon>Hypocreomycetidae</taxon>
        <taxon>Hypocreales</taxon>
        <taxon>Clavicipitaceae</taxon>
        <taxon>Metarhizium</taxon>
    </lineage>
</organism>
<proteinExistence type="predicted"/>
<evidence type="ECO:0000313" key="2">
    <source>
        <dbReference type="Proteomes" id="UP000030151"/>
    </source>
</evidence>